<dbReference type="EMBL" id="NJET01000103">
    <property type="protein sequence ID" value="PHH61466.1"/>
    <property type="molecule type" value="Genomic_DNA"/>
</dbReference>
<evidence type="ECO:0000313" key="3">
    <source>
        <dbReference type="EMBL" id="PHH61466.1"/>
    </source>
</evidence>
<feature type="region of interest" description="Disordered" evidence="2">
    <location>
        <begin position="156"/>
        <end position="212"/>
    </location>
</feature>
<keyword evidence="1" id="KW-0175">Coiled coil</keyword>
<evidence type="ECO:0000256" key="1">
    <source>
        <dbReference type="SAM" id="Coils"/>
    </source>
</evidence>
<evidence type="ECO:0000313" key="4">
    <source>
        <dbReference type="Proteomes" id="UP000226192"/>
    </source>
</evidence>
<proteinExistence type="predicted"/>
<sequence length="243" mass="27532">MAVVNQSSESNKQQNNNNESSELASSNMNEPSEGVFKQLEDFKNTITKQINDFNNTIMEKLDSINERLDKAQIRLDATERHFYGMERRICDMEHRLDNTERLLEQNMPANQNMCPQGCIKCQRLAMNKAFAFPPLKPSSSNPKVIDERQPSISGFANLNLASGRPFPPFPKNRDRDSNPGDTSKQTSPLLLQTEKPGFKNGPSHPPPVRTLQYPAKPDFPPHMWEFDANNCSDGSALIWPVKK</sequence>
<feature type="coiled-coil region" evidence="1">
    <location>
        <begin position="54"/>
        <end position="81"/>
    </location>
</feature>
<protein>
    <submittedName>
        <fullName evidence="3">Uncharacterized protein</fullName>
    </submittedName>
</protein>
<feature type="compositionally biased region" description="Polar residues" evidence="2">
    <location>
        <begin position="179"/>
        <end position="190"/>
    </location>
</feature>
<dbReference type="AlphaFoldDB" id="A0A2C5Y1B6"/>
<feature type="region of interest" description="Disordered" evidence="2">
    <location>
        <begin position="1"/>
        <end position="30"/>
    </location>
</feature>
<dbReference type="Proteomes" id="UP000226192">
    <property type="component" value="Unassembled WGS sequence"/>
</dbReference>
<organism evidence="3 4">
    <name type="scientific">Ophiocordyceps australis</name>
    <dbReference type="NCBI Taxonomy" id="1399860"/>
    <lineage>
        <taxon>Eukaryota</taxon>
        <taxon>Fungi</taxon>
        <taxon>Dikarya</taxon>
        <taxon>Ascomycota</taxon>
        <taxon>Pezizomycotina</taxon>
        <taxon>Sordariomycetes</taxon>
        <taxon>Hypocreomycetidae</taxon>
        <taxon>Hypocreales</taxon>
        <taxon>Ophiocordycipitaceae</taxon>
        <taxon>Ophiocordyceps</taxon>
    </lineage>
</organism>
<name>A0A2C5Y1B6_9HYPO</name>
<gene>
    <name evidence="3" type="ORF">CDD81_374</name>
</gene>
<accession>A0A2C5Y1B6</accession>
<reference evidence="3 4" key="1">
    <citation type="submission" date="2017-06" db="EMBL/GenBank/DDBJ databases">
        <title>Ant-infecting Ophiocordyceps genomes reveal a high diversity of potential behavioral manipulation genes and a possible major role for enterotoxins.</title>
        <authorList>
            <person name="De Bekker C."/>
            <person name="Evans H.C."/>
            <person name="Brachmann A."/>
            <person name="Hughes D.P."/>
        </authorList>
    </citation>
    <scope>NUCLEOTIDE SEQUENCE [LARGE SCALE GENOMIC DNA]</scope>
    <source>
        <strain evidence="3 4">Map64</strain>
    </source>
</reference>
<keyword evidence="4" id="KW-1185">Reference proteome</keyword>
<comment type="caution">
    <text evidence="3">The sequence shown here is derived from an EMBL/GenBank/DDBJ whole genome shotgun (WGS) entry which is preliminary data.</text>
</comment>
<evidence type="ECO:0000256" key="2">
    <source>
        <dbReference type="SAM" id="MobiDB-lite"/>
    </source>
</evidence>